<feature type="region of interest" description="Disordered" evidence="1">
    <location>
        <begin position="149"/>
        <end position="200"/>
    </location>
</feature>
<name>A0A087AYA1_9BIFI</name>
<feature type="region of interest" description="Disordered" evidence="1">
    <location>
        <begin position="314"/>
        <end position="390"/>
    </location>
</feature>
<keyword evidence="2" id="KW-0472">Membrane</keyword>
<feature type="transmembrane region" description="Helical" evidence="2">
    <location>
        <begin position="100"/>
        <end position="119"/>
    </location>
</feature>
<feature type="region of interest" description="Disordered" evidence="1">
    <location>
        <begin position="214"/>
        <end position="244"/>
    </location>
</feature>
<feature type="compositionally biased region" description="Basic and acidic residues" evidence="1">
    <location>
        <begin position="150"/>
        <end position="185"/>
    </location>
</feature>
<reference evidence="3 4" key="1">
    <citation type="submission" date="2014-03" db="EMBL/GenBank/DDBJ databases">
        <title>Genomics of Bifidobacteria.</title>
        <authorList>
            <person name="Ventura M."/>
            <person name="Milani C."/>
            <person name="Lugli G.A."/>
        </authorList>
    </citation>
    <scope>NUCLEOTIDE SEQUENCE [LARGE SCALE GENOMIC DNA]</scope>
    <source>
        <strain evidence="3 4">LMG 10738</strain>
    </source>
</reference>
<dbReference type="OrthoDB" id="3243298at2"/>
<evidence type="ECO:0000256" key="1">
    <source>
        <dbReference type="SAM" id="MobiDB-lite"/>
    </source>
</evidence>
<sequence>MGYESLSTLVVLVIIAIVMVIWLPRSTVKGMKQVVEHRTDRYSSSLHVLDEDSASRFSDERTPLAKGAIMPTTRTDREKNRAYVAQVRALRRAAAKRRSVLAACLLGLTVVVAVLAVVFRFSVWFALIPAALLAVVCLLGARASAQARSWESKMAAKDRSLRERERHERQRDEARRREREERRAQEQAVAASANEARTDVMEQREIRQALHRAQLEQAQARQRRQEQYEAQEQARQAAEQASREHAQLVVRDDMNRFLADETNELSEVHRTAAAVDAFDMAVSQDLISFSLGEERQGVDTPTPVVESLEIKSTKQVAKAVPVEQPKEDVQADGDAEAGRDEAAQAQDATPEVNDSVAFHEAERTAAVEAPDETSDSLGADLASILARRGN</sequence>
<dbReference type="eggNOG" id="ENOG5032VSG">
    <property type="taxonomic scope" value="Bacteria"/>
</dbReference>
<feature type="compositionally biased region" description="Low complexity" evidence="1">
    <location>
        <begin position="186"/>
        <end position="195"/>
    </location>
</feature>
<keyword evidence="4" id="KW-1185">Reference proteome</keyword>
<evidence type="ECO:0000256" key="2">
    <source>
        <dbReference type="SAM" id="Phobius"/>
    </source>
</evidence>
<evidence type="ECO:0000313" key="3">
    <source>
        <dbReference type="EMBL" id="KFI63751.1"/>
    </source>
</evidence>
<dbReference type="EMBL" id="JGYV01000007">
    <property type="protein sequence ID" value="KFI63751.1"/>
    <property type="molecule type" value="Genomic_DNA"/>
</dbReference>
<comment type="caution">
    <text evidence="3">The sequence shown here is derived from an EMBL/GenBank/DDBJ whole genome shotgun (WGS) entry which is preliminary data.</text>
</comment>
<accession>A0A087AYA1</accession>
<dbReference type="AlphaFoldDB" id="A0A087AYA1"/>
<feature type="transmembrane region" description="Helical" evidence="2">
    <location>
        <begin position="6"/>
        <end position="23"/>
    </location>
</feature>
<keyword evidence="2" id="KW-0812">Transmembrane</keyword>
<gene>
    <name evidence="3" type="ORF">BCUN_1233</name>
</gene>
<proteinExistence type="predicted"/>
<organism evidence="3 4">
    <name type="scientific">Bifidobacterium cuniculi</name>
    <dbReference type="NCBI Taxonomy" id="1688"/>
    <lineage>
        <taxon>Bacteria</taxon>
        <taxon>Bacillati</taxon>
        <taxon>Actinomycetota</taxon>
        <taxon>Actinomycetes</taxon>
        <taxon>Bifidobacteriales</taxon>
        <taxon>Bifidobacteriaceae</taxon>
        <taxon>Bifidobacterium</taxon>
    </lineage>
</organism>
<protein>
    <submittedName>
        <fullName evidence="3">Membrane protein</fullName>
    </submittedName>
</protein>
<evidence type="ECO:0000313" key="4">
    <source>
        <dbReference type="Proteomes" id="UP000029067"/>
    </source>
</evidence>
<keyword evidence="2" id="KW-1133">Transmembrane helix</keyword>
<dbReference type="STRING" id="1688.BCUN_1233"/>
<feature type="transmembrane region" description="Helical" evidence="2">
    <location>
        <begin position="125"/>
        <end position="145"/>
    </location>
</feature>
<feature type="compositionally biased region" description="Low complexity" evidence="1">
    <location>
        <begin position="228"/>
        <end position="240"/>
    </location>
</feature>
<dbReference type="Proteomes" id="UP000029067">
    <property type="component" value="Unassembled WGS sequence"/>
</dbReference>